<protein>
    <recommendedName>
        <fullName evidence="4">Tryptophan 2-monooxygenase</fullName>
        <ecNumber evidence="3">1.13.12.3</ecNumber>
    </recommendedName>
</protein>
<evidence type="ECO:0000313" key="15">
    <source>
        <dbReference type="Proteomes" id="UP000326287"/>
    </source>
</evidence>
<dbReference type="InterPro" id="IPR009056">
    <property type="entry name" value="Cyt_c-like_dom"/>
</dbReference>
<dbReference type="EC" id="1.13.12.3" evidence="3"/>
<dbReference type="EMBL" id="CP036422">
    <property type="protein sequence ID" value="QFU75533.1"/>
    <property type="molecule type" value="Genomic_DNA"/>
</dbReference>
<comment type="similarity">
    <text evidence="2">Belongs to the tryptophan 2-monooxygenase family.</text>
</comment>
<keyword evidence="10" id="KW-0073">Auxin biosynthesis</keyword>
<dbReference type="PANTHER" id="PTHR10742">
    <property type="entry name" value="FLAVIN MONOAMINE OXIDASE"/>
    <property type="match status" value="1"/>
</dbReference>
<evidence type="ECO:0000256" key="3">
    <source>
        <dbReference type="ARBA" id="ARBA00012535"/>
    </source>
</evidence>
<evidence type="ECO:0000256" key="5">
    <source>
        <dbReference type="ARBA" id="ARBA00022448"/>
    </source>
</evidence>
<evidence type="ECO:0000256" key="11">
    <source>
        <dbReference type="ARBA" id="ARBA00047321"/>
    </source>
</evidence>
<dbReference type="PANTHER" id="PTHR10742:SF410">
    <property type="entry name" value="LYSINE-SPECIFIC HISTONE DEMETHYLASE 2"/>
    <property type="match status" value="1"/>
</dbReference>
<reference evidence="14 15" key="1">
    <citation type="submission" date="2019-02" db="EMBL/GenBank/DDBJ databases">
        <authorList>
            <person name="Li S.-H."/>
        </authorList>
    </citation>
    <scope>NUCLEOTIDE SEQUENCE [LARGE SCALE GENOMIC DNA]</scope>
    <source>
        <strain evidence="14 15">IMCC14385</strain>
    </source>
</reference>
<dbReference type="PROSITE" id="PS51007">
    <property type="entry name" value="CYTC"/>
    <property type="match status" value="1"/>
</dbReference>
<keyword evidence="9 12" id="KW-0408">Iron</keyword>
<dbReference type="InterPro" id="IPR050281">
    <property type="entry name" value="Flavin_monoamine_oxidase"/>
</dbReference>
<feature type="domain" description="Cytochrome c" evidence="13">
    <location>
        <begin position="486"/>
        <end position="586"/>
    </location>
</feature>
<dbReference type="AlphaFoldDB" id="A0A5P9NI85"/>
<sequence>MFVAQAPPGNVFMSAFSIGLRSLFAVVLVAGSSVVAAAQDLPTVVIVGAGLAGLNSAMLLEDQGFDVTVLEARDRIGGRLFTLDQVAGKPEAGGNMIGASYARVIDRSRQLGLQLVPSAQLAGGPAAMEYHVGGEFISPAAWAGSPLNPYPESLKRVPPGSAMMAVLRDNPLKTPADWRSANAAQFDTPIGQKLDALGFDERAKQLAGHANSYGNSLDDTSLLAMYRIMAVYTMARGLPGGSVAVAGGNQRLPEAMAASLAGQVLTGKWVTHISRDDKRVTLETADGETYEADYALITVPLPALRNIVISPALPDAQREAIETLDYAKTLQAFFTVEGEYWGQHTPSVWTDTAAERLFATADADGKVSNITLWTTGNEALAFGALEGATQQQALYQAVYDVFPAAKGKVTLREVRDWSNDKLAGGSWLRWQPGQIGAYADVLAAPAGRLFFAGEHTAIVNTGMEGAMESGERAVGELMGLHQSSTKQSLAGEDLFVYCQGCHSLTVGEPHKLGPNLSGFYGRAIASREGYAYSKALAGTDGSWDRESLQNWLNDPQKMAPGNRMIYANPFDQEQLEILLDYLETAGR</sequence>
<evidence type="ECO:0000313" key="14">
    <source>
        <dbReference type="EMBL" id="QFU75533.1"/>
    </source>
</evidence>
<comment type="pathway">
    <text evidence="1">Plant hormone metabolism; auxin biosynthesis.</text>
</comment>
<dbReference type="GO" id="GO:0009055">
    <property type="term" value="F:electron transfer activity"/>
    <property type="evidence" value="ECO:0007669"/>
    <property type="project" value="InterPro"/>
</dbReference>
<keyword evidence="5" id="KW-0813">Transport</keyword>
<evidence type="ECO:0000259" key="13">
    <source>
        <dbReference type="PROSITE" id="PS51007"/>
    </source>
</evidence>
<evidence type="ECO:0000256" key="10">
    <source>
        <dbReference type="ARBA" id="ARBA00023070"/>
    </source>
</evidence>
<dbReference type="PRINTS" id="PR00604">
    <property type="entry name" value="CYTCHRMECIAB"/>
</dbReference>
<dbReference type="Proteomes" id="UP000326287">
    <property type="component" value="Chromosome"/>
</dbReference>
<keyword evidence="15" id="KW-1185">Reference proteome</keyword>
<evidence type="ECO:0000256" key="12">
    <source>
        <dbReference type="PROSITE-ProRule" id="PRU00433"/>
    </source>
</evidence>
<dbReference type="SUPFAM" id="SSF46626">
    <property type="entry name" value="Cytochrome c"/>
    <property type="match status" value="1"/>
</dbReference>
<comment type="catalytic activity">
    <reaction evidence="11">
        <text>L-tryptophan + O2 = indole-3-acetamide + CO2 + H2O</text>
        <dbReference type="Rhea" id="RHEA:16165"/>
        <dbReference type="ChEBI" id="CHEBI:15377"/>
        <dbReference type="ChEBI" id="CHEBI:15379"/>
        <dbReference type="ChEBI" id="CHEBI:16031"/>
        <dbReference type="ChEBI" id="CHEBI:16526"/>
        <dbReference type="ChEBI" id="CHEBI:57912"/>
        <dbReference type="EC" id="1.13.12.3"/>
    </reaction>
</comment>
<evidence type="ECO:0000256" key="6">
    <source>
        <dbReference type="ARBA" id="ARBA00022617"/>
    </source>
</evidence>
<evidence type="ECO:0000256" key="4">
    <source>
        <dbReference type="ARBA" id="ARBA00017871"/>
    </source>
</evidence>
<dbReference type="Pfam" id="PF01593">
    <property type="entry name" value="Amino_oxidase"/>
    <property type="match status" value="1"/>
</dbReference>
<dbReference type="GO" id="GO:0046872">
    <property type="term" value="F:metal ion binding"/>
    <property type="evidence" value="ECO:0007669"/>
    <property type="project" value="UniProtKB-KW"/>
</dbReference>
<keyword evidence="7 12" id="KW-0479">Metal-binding</keyword>
<gene>
    <name evidence="14" type="ORF">EY643_07630</name>
</gene>
<evidence type="ECO:0000256" key="2">
    <source>
        <dbReference type="ARBA" id="ARBA00005833"/>
    </source>
</evidence>
<dbReference type="Gene3D" id="1.10.760.10">
    <property type="entry name" value="Cytochrome c-like domain"/>
    <property type="match status" value="1"/>
</dbReference>
<evidence type="ECO:0000256" key="7">
    <source>
        <dbReference type="ARBA" id="ARBA00022723"/>
    </source>
</evidence>
<evidence type="ECO:0000256" key="1">
    <source>
        <dbReference type="ARBA" id="ARBA00004814"/>
    </source>
</evidence>
<proteinExistence type="inferred from homology"/>
<evidence type="ECO:0000256" key="8">
    <source>
        <dbReference type="ARBA" id="ARBA00022982"/>
    </source>
</evidence>
<organism evidence="14 15">
    <name type="scientific">Halioglobus maricola</name>
    <dbReference type="NCBI Taxonomy" id="2601894"/>
    <lineage>
        <taxon>Bacteria</taxon>
        <taxon>Pseudomonadati</taxon>
        <taxon>Pseudomonadota</taxon>
        <taxon>Gammaproteobacteria</taxon>
        <taxon>Cellvibrionales</taxon>
        <taxon>Halieaceae</taxon>
        <taxon>Halioglobus</taxon>
    </lineage>
</organism>
<dbReference type="KEGG" id="halc:EY643_07630"/>
<dbReference type="SUPFAM" id="SSF51905">
    <property type="entry name" value="FAD/NAD(P)-binding domain"/>
    <property type="match status" value="1"/>
</dbReference>
<dbReference type="Gene3D" id="3.50.50.60">
    <property type="entry name" value="FAD/NAD(P)-binding domain"/>
    <property type="match status" value="1"/>
</dbReference>
<name>A0A5P9NI85_9GAMM</name>
<dbReference type="InterPro" id="IPR036909">
    <property type="entry name" value="Cyt_c-like_dom_sf"/>
</dbReference>
<dbReference type="Gene3D" id="3.90.660.10">
    <property type="match status" value="1"/>
</dbReference>
<dbReference type="Gene3D" id="1.10.405.10">
    <property type="entry name" value="Guanine Nucleotide Dissociation Inhibitor, domain 1"/>
    <property type="match status" value="1"/>
</dbReference>
<dbReference type="GO" id="GO:0020037">
    <property type="term" value="F:heme binding"/>
    <property type="evidence" value="ECO:0007669"/>
    <property type="project" value="InterPro"/>
</dbReference>
<keyword evidence="8" id="KW-0249">Electron transport</keyword>
<dbReference type="GO" id="GO:0009851">
    <property type="term" value="P:auxin biosynthetic process"/>
    <property type="evidence" value="ECO:0007669"/>
    <property type="project" value="UniProtKB-KW"/>
</dbReference>
<dbReference type="GO" id="GO:0050361">
    <property type="term" value="F:tryptophan 2-monooxygenase activity"/>
    <property type="evidence" value="ECO:0007669"/>
    <property type="project" value="UniProtKB-EC"/>
</dbReference>
<evidence type="ECO:0000256" key="9">
    <source>
        <dbReference type="ARBA" id="ARBA00023004"/>
    </source>
</evidence>
<dbReference type="InterPro" id="IPR036188">
    <property type="entry name" value="FAD/NAD-bd_sf"/>
</dbReference>
<dbReference type="InterPro" id="IPR002327">
    <property type="entry name" value="Cyt_c_1A/1B"/>
</dbReference>
<keyword evidence="6 12" id="KW-0349">Heme</keyword>
<dbReference type="OrthoDB" id="337830at2"/>
<accession>A0A5P9NI85</accession>
<dbReference type="InterPro" id="IPR002937">
    <property type="entry name" value="Amino_oxidase"/>
</dbReference>